<keyword evidence="3 5" id="KW-0456">Lyase</keyword>
<organism evidence="6 7">
    <name type="scientific">Faecalibacillus intestinalis</name>
    <dbReference type="NCBI Taxonomy" id="1982626"/>
    <lineage>
        <taxon>Bacteria</taxon>
        <taxon>Bacillati</taxon>
        <taxon>Bacillota</taxon>
        <taxon>Erysipelotrichia</taxon>
        <taxon>Erysipelotrichales</taxon>
        <taxon>Coprobacillaceae</taxon>
        <taxon>Faecalibacillus</taxon>
    </lineage>
</organism>
<dbReference type="Pfam" id="PF01487">
    <property type="entry name" value="DHquinase_I"/>
    <property type="match status" value="1"/>
</dbReference>
<dbReference type="GO" id="GO:0008652">
    <property type="term" value="P:amino acid biosynthetic process"/>
    <property type="evidence" value="ECO:0007669"/>
    <property type="project" value="UniProtKB-KW"/>
</dbReference>
<dbReference type="GO" id="GO:0009423">
    <property type="term" value="P:chorismate biosynthetic process"/>
    <property type="evidence" value="ECO:0007669"/>
    <property type="project" value="UniProtKB-UniRule"/>
</dbReference>
<comment type="subunit">
    <text evidence="5">Homodimer.</text>
</comment>
<dbReference type="AlphaFoldDB" id="A0A2T3FPL0"/>
<dbReference type="EC" id="4.2.1.10" evidence="5"/>
<evidence type="ECO:0000256" key="3">
    <source>
        <dbReference type="ARBA" id="ARBA00023239"/>
    </source>
</evidence>
<sequence>MSIEIKGVIIGEGKPKVCVPIVESHDEAILNKLKEFNELEVDMIELRIDFYENIHQEDALRNLFLNIAALQIQKPVILTIRTAAEGGEVEIDPKDYFNVYKLAVEANAFDIYDVELALGTNMAIELRTLIHDAGKYMLMSSHNFDRTPEVDSLMQKFRSMDSLEADIMKVAVMPEDYQDLLNLLLFTVQAKHEYAQKPIVTMSMSSIGLTSRLVGEQFGSAITFATVGKASAPGQIDYQELNQMLDIIHKNIQEA</sequence>
<comment type="caution">
    <text evidence="6">The sequence shown here is derived from an EMBL/GenBank/DDBJ whole genome shotgun (WGS) entry which is preliminary data.</text>
</comment>
<dbReference type="InterPro" id="IPR013785">
    <property type="entry name" value="Aldolase_TIM"/>
</dbReference>
<feature type="active site" description="Schiff-base intermediate with substrate" evidence="5">
    <location>
        <position position="169"/>
    </location>
</feature>
<feature type="binding site" evidence="5">
    <location>
        <position position="235"/>
    </location>
    <ligand>
        <name>3-dehydroquinate</name>
        <dbReference type="ChEBI" id="CHEBI:32364"/>
    </ligand>
</feature>
<dbReference type="GO" id="GO:0003855">
    <property type="term" value="F:3-dehydroquinate dehydratase activity"/>
    <property type="evidence" value="ECO:0007669"/>
    <property type="project" value="UniProtKB-UniRule"/>
</dbReference>
<dbReference type="Proteomes" id="UP000240974">
    <property type="component" value="Unassembled WGS sequence"/>
</dbReference>
<protein>
    <recommendedName>
        <fullName evidence="5">3-dehydroquinate dehydratase</fullName>
        <shortName evidence="5">3-dehydroquinase</shortName>
        <ecNumber evidence="5">4.2.1.10</ecNumber>
    </recommendedName>
    <alternativeName>
        <fullName evidence="5">Type I DHQase</fullName>
    </alternativeName>
    <alternativeName>
        <fullName evidence="5">Type I dehydroquinase</fullName>
        <shortName evidence="5">DHQ1</shortName>
    </alternativeName>
</protein>
<dbReference type="SUPFAM" id="SSF51569">
    <property type="entry name" value="Aldolase"/>
    <property type="match status" value="1"/>
</dbReference>
<dbReference type="UniPathway" id="UPA00053">
    <property type="reaction ID" value="UER00086"/>
</dbReference>
<evidence type="ECO:0000256" key="1">
    <source>
        <dbReference type="ARBA" id="ARBA00001864"/>
    </source>
</evidence>
<name>A0A2T3FPL0_9FIRM</name>
<keyword evidence="4 5" id="KW-0704">Schiff base</keyword>
<dbReference type="EMBL" id="PYLQ01000023">
    <property type="protein sequence ID" value="PST37220.1"/>
    <property type="molecule type" value="Genomic_DNA"/>
</dbReference>
<comment type="pathway">
    <text evidence="5">Metabolic intermediate biosynthesis; chorismate biosynthesis; chorismate from D-erythrose 4-phosphate and phosphoenolpyruvate: step 3/7.</text>
</comment>
<dbReference type="FunFam" id="3.20.20.70:FF:000047">
    <property type="entry name" value="3-dehydroquinate dehydratase"/>
    <property type="match status" value="1"/>
</dbReference>
<evidence type="ECO:0000313" key="6">
    <source>
        <dbReference type="EMBL" id="PST37220.1"/>
    </source>
</evidence>
<comment type="similarity">
    <text evidence="5">Belongs to the type-I 3-dehydroquinase family.</text>
</comment>
<dbReference type="PANTHER" id="PTHR43699:SF1">
    <property type="entry name" value="3-DEHYDROQUINATE DEHYDRATASE"/>
    <property type="match status" value="1"/>
</dbReference>
<reference evidence="6 7" key="1">
    <citation type="journal article" date="2019" name="Int. J. Syst. Evol. Microbiol.">
        <title>Faecalibacillus intestinalis gen. nov., sp. nov. and Faecalibacillus faecis sp. nov., isolated from human faeces.</title>
        <authorList>
            <person name="Seo B."/>
            <person name="Jeon K."/>
            <person name="Baek I."/>
            <person name="Lee Y.M."/>
            <person name="Baek K."/>
            <person name="Ko G."/>
        </authorList>
    </citation>
    <scope>NUCLEOTIDE SEQUENCE [LARGE SCALE GENOMIC DNA]</scope>
    <source>
        <strain evidence="6 7">SNUG30099</strain>
    </source>
</reference>
<dbReference type="InterPro" id="IPR001381">
    <property type="entry name" value="DHquinase_I"/>
</dbReference>
<feature type="binding site" evidence="5">
    <location>
        <position position="81"/>
    </location>
    <ligand>
        <name>3-dehydroquinate</name>
        <dbReference type="ChEBI" id="CHEBI:32364"/>
    </ligand>
</feature>
<feature type="binding site" evidence="5">
    <location>
        <position position="212"/>
    </location>
    <ligand>
        <name>3-dehydroquinate</name>
        <dbReference type="ChEBI" id="CHEBI:32364"/>
    </ligand>
</feature>
<dbReference type="GO" id="GO:0009073">
    <property type="term" value="P:aromatic amino acid family biosynthetic process"/>
    <property type="evidence" value="ECO:0007669"/>
    <property type="project" value="UniProtKB-KW"/>
</dbReference>
<feature type="active site" description="Proton donor/acceptor" evidence="5">
    <location>
        <position position="142"/>
    </location>
</feature>
<evidence type="ECO:0000256" key="2">
    <source>
        <dbReference type="ARBA" id="ARBA00023141"/>
    </source>
</evidence>
<evidence type="ECO:0000313" key="7">
    <source>
        <dbReference type="Proteomes" id="UP000240974"/>
    </source>
</evidence>
<accession>A0A2T3FPL0</accession>
<dbReference type="GO" id="GO:0046279">
    <property type="term" value="P:3,4-dihydroxybenzoate biosynthetic process"/>
    <property type="evidence" value="ECO:0007669"/>
    <property type="project" value="UniProtKB-ARBA"/>
</dbReference>
<evidence type="ECO:0000256" key="4">
    <source>
        <dbReference type="ARBA" id="ARBA00023270"/>
    </source>
</evidence>
<comment type="catalytic activity">
    <reaction evidence="1 5">
        <text>3-dehydroquinate = 3-dehydroshikimate + H2O</text>
        <dbReference type="Rhea" id="RHEA:21096"/>
        <dbReference type="ChEBI" id="CHEBI:15377"/>
        <dbReference type="ChEBI" id="CHEBI:16630"/>
        <dbReference type="ChEBI" id="CHEBI:32364"/>
        <dbReference type="EC" id="4.2.1.10"/>
    </reaction>
</comment>
<dbReference type="Gene3D" id="3.20.20.70">
    <property type="entry name" value="Aldolase class I"/>
    <property type="match status" value="1"/>
</dbReference>
<gene>
    <name evidence="5 6" type="primary">aroD</name>
    <name evidence="6" type="ORF">C7U54_12370</name>
</gene>
<keyword evidence="5" id="KW-0028">Amino-acid biosynthesis</keyword>
<dbReference type="RefSeq" id="WP_107030498.1">
    <property type="nucleotide sequence ID" value="NZ_JBKUXD010000009.1"/>
</dbReference>
<evidence type="ECO:0000256" key="5">
    <source>
        <dbReference type="HAMAP-Rule" id="MF_00214"/>
    </source>
</evidence>
<feature type="binding site" evidence="5">
    <location>
        <begin position="45"/>
        <end position="47"/>
    </location>
    <ligand>
        <name>3-dehydroquinate</name>
        <dbReference type="ChEBI" id="CHEBI:32364"/>
    </ligand>
</feature>
<dbReference type="NCBIfam" id="TIGR01093">
    <property type="entry name" value="aroD"/>
    <property type="match status" value="1"/>
</dbReference>
<keyword evidence="7" id="KW-1185">Reference proteome</keyword>
<comment type="caution">
    <text evidence="5">Lacks conserved residue(s) required for the propagation of feature annotation.</text>
</comment>
<feature type="binding site" evidence="5">
    <location>
        <position position="231"/>
    </location>
    <ligand>
        <name>3-dehydroquinate</name>
        <dbReference type="ChEBI" id="CHEBI:32364"/>
    </ligand>
</feature>
<dbReference type="CDD" id="cd00502">
    <property type="entry name" value="DHQase_I"/>
    <property type="match status" value="1"/>
</dbReference>
<comment type="function">
    <text evidence="5">Involved in the third step of the chorismate pathway, which leads to the biosynthesis of aromatic amino acids. Catalyzes the cis-dehydration of 3-dehydroquinate (DHQ) and introduces the first double bond of the aromatic ring to yield 3-dehydroshikimate.</text>
</comment>
<dbReference type="PANTHER" id="PTHR43699">
    <property type="entry name" value="3-DEHYDROQUINATE DEHYDRATASE"/>
    <property type="match status" value="1"/>
</dbReference>
<proteinExistence type="inferred from homology"/>
<dbReference type="HAMAP" id="MF_00214">
    <property type="entry name" value="AroD"/>
    <property type="match status" value="1"/>
</dbReference>
<keyword evidence="2 5" id="KW-0057">Aromatic amino acid biosynthesis</keyword>
<dbReference type="InterPro" id="IPR050146">
    <property type="entry name" value="Type-I_3-dehydroquinase"/>
</dbReference>